<dbReference type="Pfam" id="PF00589">
    <property type="entry name" value="Phage_integrase"/>
    <property type="match status" value="1"/>
</dbReference>
<dbReference type="PROSITE" id="PS51898">
    <property type="entry name" value="TYR_RECOMBINASE"/>
    <property type="match status" value="1"/>
</dbReference>
<dbReference type="EMBL" id="CP028136">
    <property type="protein sequence ID" value="AVR45177.1"/>
    <property type="molecule type" value="Genomic_DNA"/>
</dbReference>
<keyword evidence="2" id="KW-0229">DNA integration</keyword>
<dbReference type="OrthoDB" id="1068680at2"/>
<dbReference type="AlphaFoldDB" id="A0A2R3Z4G9"/>
<keyword evidence="4" id="KW-0233">DNA recombination</keyword>
<evidence type="ECO:0000259" key="7">
    <source>
        <dbReference type="PROSITE" id="PS51900"/>
    </source>
</evidence>
<reference evidence="9" key="1">
    <citation type="submission" date="2018-03" db="EMBL/GenBank/DDBJ databases">
        <title>Gramella fulva sp. nov., isolated from a dry surface of tidal flat.</title>
        <authorList>
            <person name="Hwang S.H."/>
            <person name="Hwang W.M."/>
            <person name="Kang K."/>
            <person name="Ahn T.-Y."/>
        </authorList>
    </citation>
    <scope>NUCLEOTIDE SEQUENCE [LARGE SCALE GENOMIC DNA]</scope>
    <source>
        <strain evidence="9">SH35</strain>
    </source>
</reference>
<sequence length="404" mass="47244">MKSTASITLRKKANKNGLYPLAIRITKFRRSAYLYIGHYIDLKYWDEAKCLVKKSHPYATRLNSLLLIKLAETNKFLLELQSEGKDYSANQIKKEITYKNGNSNFFDVADAHLNELKINSKFGRHSVDKAVIGHIRRFHKSNLLSFQDLDENLLKKYMAYLRNTPKISERTIANHLVLIRLLFNKAIRKGMVDRKFYPFGRDKIKIKFPEAGKIGLTREEIKKIEKMEDLTKEEHHARNVWLFSFYLAGIRIADVLKVRWSDIYDNRIHYTMNKNSKLVSLQLPDKVHGILKDYIKDKRDENDYIFPELKVVSSKDKKKLFDKSKRANRNINAHLTNIASRAGINKKLSMHIARHSFGHIAGDKIPIQMLQKLYRHSSVTTTMMYQSYFINNETDKALNSIVDF</sequence>
<comment type="similarity">
    <text evidence="1">Belongs to the 'phage' integrase family.</text>
</comment>
<dbReference type="Gene3D" id="1.10.150.130">
    <property type="match status" value="1"/>
</dbReference>
<dbReference type="Proteomes" id="UP000241507">
    <property type="component" value="Chromosome"/>
</dbReference>
<keyword evidence="3 5" id="KW-0238">DNA-binding</keyword>
<dbReference type="InterPro" id="IPR050090">
    <property type="entry name" value="Tyrosine_recombinase_XerCD"/>
</dbReference>
<dbReference type="InterPro" id="IPR035386">
    <property type="entry name" value="Arm-DNA-bind_5"/>
</dbReference>
<evidence type="ECO:0000313" key="8">
    <source>
        <dbReference type="EMBL" id="AVR45177.1"/>
    </source>
</evidence>
<gene>
    <name evidence="8" type="ORF">C7S20_07760</name>
</gene>
<organism evidence="8 9">
    <name type="scientific">Christiangramia fulva</name>
    <dbReference type="NCBI Taxonomy" id="2126553"/>
    <lineage>
        <taxon>Bacteria</taxon>
        <taxon>Pseudomonadati</taxon>
        <taxon>Bacteroidota</taxon>
        <taxon>Flavobacteriia</taxon>
        <taxon>Flavobacteriales</taxon>
        <taxon>Flavobacteriaceae</taxon>
        <taxon>Christiangramia</taxon>
    </lineage>
</organism>
<dbReference type="InterPro" id="IPR044068">
    <property type="entry name" value="CB"/>
</dbReference>
<dbReference type="KEGG" id="grs:C7S20_07760"/>
<accession>A0A2R3Z4G9</accession>
<dbReference type="RefSeq" id="WP_107011955.1">
    <property type="nucleotide sequence ID" value="NZ_CP028136.1"/>
</dbReference>
<evidence type="ECO:0000256" key="1">
    <source>
        <dbReference type="ARBA" id="ARBA00008857"/>
    </source>
</evidence>
<keyword evidence="9" id="KW-1185">Reference proteome</keyword>
<feature type="domain" description="Core-binding (CB)" evidence="7">
    <location>
        <begin position="103"/>
        <end position="187"/>
    </location>
</feature>
<dbReference type="GO" id="GO:0006310">
    <property type="term" value="P:DNA recombination"/>
    <property type="evidence" value="ECO:0007669"/>
    <property type="project" value="UniProtKB-KW"/>
</dbReference>
<dbReference type="InterPro" id="IPR010998">
    <property type="entry name" value="Integrase_recombinase_N"/>
</dbReference>
<dbReference type="Gene3D" id="1.10.443.10">
    <property type="entry name" value="Intergrase catalytic core"/>
    <property type="match status" value="1"/>
</dbReference>
<dbReference type="GO" id="GO:0003677">
    <property type="term" value="F:DNA binding"/>
    <property type="evidence" value="ECO:0007669"/>
    <property type="project" value="UniProtKB-UniRule"/>
</dbReference>
<dbReference type="PANTHER" id="PTHR30349:SF64">
    <property type="entry name" value="PROPHAGE INTEGRASE INTD-RELATED"/>
    <property type="match status" value="1"/>
</dbReference>
<dbReference type="InterPro" id="IPR013762">
    <property type="entry name" value="Integrase-like_cat_sf"/>
</dbReference>
<evidence type="ECO:0000256" key="3">
    <source>
        <dbReference type="ARBA" id="ARBA00023125"/>
    </source>
</evidence>
<dbReference type="InterPro" id="IPR025269">
    <property type="entry name" value="SAM-like_dom"/>
</dbReference>
<evidence type="ECO:0000259" key="6">
    <source>
        <dbReference type="PROSITE" id="PS51898"/>
    </source>
</evidence>
<evidence type="ECO:0000256" key="4">
    <source>
        <dbReference type="ARBA" id="ARBA00023172"/>
    </source>
</evidence>
<evidence type="ECO:0000313" key="9">
    <source>
        <dbReference type="Proteomes" id="UP000241507"/>
    </source>
</evidence>
<dbReference type="PROSITE" id="PS51900">
    <property type="entry name" value="CB"/>
    <property type="match status" value="1"/>
</dbReference>
<dbReference type="SUPFAM" id="SSF56349">
    <property type="entry name" value="DNA breaking-rejoining enzymes"/>
    <property type="match status" value="1"/>
</dbReference>
<name>A0A2R3Z4G9_9FLAO</name>
<dbReference type="PANTHER" id="PTHR30349">
    <property type="entry name" value="PHAGE INTEGRASE-RELATED"/>
    <property type="match status" value="1"/>
</dbReference>
<dbReference type="GO" id="GO:0015074">
    <property type="term" value="P:DNA integration"/>
    <property type="evidence" value="ECO:0007669"/>
    <property type="project" value="UniProtKB-KW"/>
</dbReference>
<proteinExistence type="inferred from homology"/>
<dbReference type="InterPro" id="IPR002104">
    <property type="entry name" value="Integrase_catalytic"/>
</dbReference>
<protein>
    <submittedName>
        <fullName evidence="8">Recombinase</fullName>
    </submittedName>
</protein>
<dbReference type="Pfam" id="PF13102">
    <property type="entry name" value="Phage_int_SAM_5"/>
    <property type="match status" value="1"/>
</dbReference>
<dbReference type="Pfam" id="PF17293">
    <property type="entry name" value="Arm-DNA-bind_5"/>
    <property type="match status" value="1"/>
</dbReference>
<dbReference type="InterPro" id="IPR011010">
    <property type="entry name" value="DNA_brk_join_enz"/>
</dbReference>
<evidence type="ECO:0000256" key="5">
    <source>
        <dbReference type="PROSITE-ProRule" id="PRU01248"/>
    </source>
</evidence>
<evidence type="ECO:0000256" key="2">
    <source>
        <dbReference type="ARBA" id="ARBA00022908"/>
    </source>
</evidence>
<feature type="domain" description="Tyr recombinase" evidence="6">
    <location>
        <begin position="211"/>
        <end position="403"/>
    </location>
</feature>